<feature type="compositionally biased region" description="Basic and acidic residues" evidence="1">
    <location>
        <begin position="211"/>
        <end position="231"/>
    </location>
</feature>
<reference evidence="2 3" key="1">
    <citation type="journal article" date="2024" name="Microbiol. Resour. Announc.">
        <title>Genome annotations for the ascomycete fungi Trichoderma harzianum, Trichoderma aggressivum, and Purpureocillium lilacinum.</title>
        <authorList>
            <person name="Beijen E.P.W."/>
            <person name="Ohm R.A."/>
        </authorList>
    </citation>
    <scope>NUCLEOTIDE SEQUENCE [LARGE SCALE GENOMIC DNA]</scope>
    <source>
        <strain evidence="2 3">CBS 150709</strain>
    </source>
</reference>
<feature type="compositionally biased region" description="Low complexity" evidence="1">
    <location>
        <begin position="232"/>
        <end position="251"/>
    </location>
</feature>
<accession>A0ABR0C4I1</accession>
<dbReference type="EMBL" id="JAWRVI010000012">
    <property type="protein sequence ID" value="KAK4091259.1"/>
    <property type="molecule type" value="Genomic_DNA"/>
</dbReference>
<keyword evidence="3" id="KW-1185">Reference proteome</keyword>
<evidence type="ECO:0000313" key="2">
    <source>
        <dbReference type="EMBL" id="KAK4091259.1"/>
    </source>
</evidence>
<gene>
    <name evidence="2" type="ORF">Purlil1_4273</name>
</gene>
<organism evidence="2 3">
    <name type="scientific">Purpureocillium lilacinum</name>
    <name type="common">Paecilomyces lilacinus</name>
    <dbReference type="NCBI Taxonomy" id="33203"/>
    <lineage>
        <taxon>Eukaryota</taxon>
        <taxon>Fungi</taxon>
        <taxon>Dikarya</taxon>
        <taxon>Ascomycota</taxon>
        <taxon>Pezizomycotina</taxon>
        <taxon>Sordariomycetes</taxon>
        <taxon>Hypocreomycetidae</taxon>
        <taxon>Hypocreales</taxon>
        <taxon>Ophiocordycipitaceae</taxon>
        <taxon>Purpureocillium</taxon>
    </lineage>
</organism>
<protein>
    <submittedName>
        <fullName evidence="2">Uncharacterized protein</fullName>
    </submittedName>
</protein>
<proteinExistence type="predicted"/>
<feature type="compositionally biased region" description="Basic and acidic residues" evidence="1">
    <location>
        <begin position="158"/>
        <end position="173"/>
    </location>
</feature>
<comment type="caution">
    <text evidence="2">The sequence shown here is derived from an EMBL/GenBank/DDBJ whole genome shotgun (WGS) entry which is preliminary data.</text>
</comment>
<feature type="compositionally biased region" description="Pro residues" evidence="1">
    <location>
        <begin position="469"/>
        <end position="484"/>
    </location>
</feature>
<feature type="region of interest" description="Disordered" evidence="1">
    <location>
        <begin position="428"/>
        <end position="484"/>
    </location>
</feature>
<feature type="region of interest" description="Disordered" evidence="1">
    <location>
        <begin position="1"/>
        <end position="50"/>
    </location>
</feature>
<feature type="region of interest" description="Disordered" evidence="1">
    <location>
        <begin position="508"/>
        <end position="539"/>
    </location>
</feature>
<evidence type="ECO:0000313" key="3">
    <source>
        <dbReference type="Proteomes" id="UP001287286"/>
    </source>
</evidence>
<name>A0ABR0C4I1_PURLI</name>
<evidence type="ECO:0000256" key="1">
    <source>
        <dbReference type="SAM" id="MobiDB-lite"/>
    </source>
</evidence>
<sequence>MANPNNLPDRFLGVTHAAQRETLSAGPGNKKKRNKIPVGDGPSRSHKAGTVDAGRGRWLLGESQVPLRCSGVVGSWLFPLRNFTPDDADAAARTDELLGEGKESSGKGGASKPASTVHCTGESWILRASFYCTAVRASHDAPEQRLNSQDGPPAENRGVGDRGGDGPGHERPLLRCGAEQVLPGGLTLLRGRGGQLHRRVRRPSPSARGGHAAEETSARGRLDEKEAKEASRASVRPSVVSSDAPSAPPSEARTHARGHRSSTRAPPQGLPGVSLRRPIAAHRLAHRPVAHGARPPPQASHPRISLGVAGWLGGPLPPSSARRRGPCAVADMTCDLLWPVVRRAGTTSVSRPRYPEMSCIAPPSFLSVKDNKATSRIAHHGARGPDSRPPMRRGPGAELFRSYLRHIYLSWVHRLVLQAPAVRTDAGCRLGRDPGTYVPRDSRRQQGGRVSSCSRAPVTEIHDPTCRFHPPPPPPSLPPPPPPPPLWRRKLPFGTPVYVPASRKGAGPKLASCFSRRRRRQTRPERTCGQYRRPATAASSTTYLRAERWAVAQTAAA</sequence>
<feature type="region of interest" description="Disordered" evidence="1">
    <location>
        <begin position="187"/>
        <end position="273"/>
    </location>
</feature>
<dbReference type="Proteomes" id="UP001287286">
    <property type="component" value="Unassembled WGS sequence"/>
</dbReference>
<feature type="region of interest" description="Disordered" evidence="1">
    <location>
        <begin position="141"/>
        <end position="173"/>
    </location>
</feature>